<comment type="caution">
    <text evidence="2">The sequence shown here is derived from an EMBL/GenBank/DDBJ whole genome shotgun (WGS) entry which is preliminary data.</text>
</comment>
<keyword evidence="1" id="KW-0472">Membrane</keyword>
<reference evidence="2" key="1">
    <citation type="submission" date="2019-03" db="EMBL/GenBank/DDBJ databases">
        <title>Improved annotation for the trematode Fasciola hepatica.</title>
        <authorList>
            <person name="Choi Y.-J."/>
            <person name="Martin J."/>
            <person name="Mitreva M."/>
        </authorList>
    </citation>
    <scope>NUCLEOTIDE SEQUENCE [LARGE SCALE GENOMIC DNA]</scope>
</reference>
<protein>
    <submittedName>
        <fullName evidence="2">Uncharacterized protein</fullName>
    </submittedName>
</protein>
<evidence type="ECO:0000313" key="3">
    <source>
        <dbReference type="Proteomes" id="UP000230066"/>
    </source>
</evidence>
<dbReference type="Proteomes" id="UP000230066">
    <property type="component" value="Unassembled WGS sequence"/>
</dbReference>
<sequence length="719" mass="83415">MTGTSIQERGKMENFDYMINIHSEKLQMEAFICATISGECQNLLSENNPAEQVNYLFHRRYQWYFISVPSKVVDLAYSRGLLFNFHRNCSAGENKFNSINIDHYEIFNRSLPERALKSIQIGKLLADCPNNRHFVVVPRSYFPGPGLYYVRFHLFIQQRRSQWTQKLYSITAYVTNHSSVKIRDTVVLHNDYILFTSFFQIGHINLGLSGSPLWRLVSNLSWIYQQRRYFGKILTYHFRTKTIIHGPGFNAQNAQLTTPIDLNKGFRLRLIPWSSLSSVIIGCLLVFDPSPNETVHRHMYSNYLYMSTNKQMCVISDIPAPYIGFNQTEYARRASAKIYFVRTVRAEYGRSEVKLSCRQQITYTDCPYPIRLTDHFTLELHLRLYLPGVGIRNHPLVYRMIEKDREAYLYGDDLIQLDDKIFHRARLGCYTTVKPLSSENKKTTISVRSSVIRVYIPYYYLHIRSNGKEIVTNRSILKTGRNSTFICSVETNLGLFSVSWHVRRLNSERAAHDAIQTGRYPKSDPGQPGILIIPYTFTITEQNYSAACEVHTDKGQTIYPRTAIFYFSTPSLQLRSALWSPNSRWVLESVLIALGCILMVLSTALMPLVMKRLGTKRKLFVSRHSCQVDDGIIDDELCDPNELHYHWATPKRQSSHARIRMAFTRNPLARSSMMSPTFHSLRNDSTLVVPLRRKRLAVVRKPSNLARRRTLMILAKQRR</sequence>
<keyword evidence="3" id="KW-1185">Reference proteome</keyword>
<evidence type="ECO:0000313" key="2">
    <source>
        <dbReference type="EMBL" id="THD26280.1"/>
    </source>
</evidence>
<gene>
    <name evidence="2" type="ORF">D915_002589</name>
</gene>
<name>A0A4E0S2Q6_FASHE</name>
<dbReference type="AlphaFoldDB" id="A0A4E0S2Q6"/>
<feature type="transmembrane region" description="Helical" evidence="1">
    <location>
        <begin position="585"/>
        <end position="609"/>
    </location>
</feature>
<keyword evidence="1" id="KW-1133">Transmembrane helix</keyword>
<evidence type="ECO:0000256" key="1">
    <source>
        <dbReference type="SAM" id="Phobius"/>
    </source>
</evidence>
<organism evidence="2 3">
    <name type="scientific">Fasciola hepatica</name>
    <name type="common">Liver fluke</name>
    <dbReference type="NCBI Taxonomy" id="6192"/>
    <lineage>
        <taxon>Eukaryota</taxon>
        <taxon>Metazoa</taxon>
        <taxon>Spiralia</taxon>
        <taxon>Lophotrochozoa</taxon>
        <taxon>Platyhelminthes</taxon>
        <taxon>Trematoda</taxon>
        <taxon>Digenea</taxon>
        <taxon>Plagiorchiida</taxon>
        <taxon>Echinostomata</taxon>
        <taxon>Echinostomatoidea</taxon>
        <taxon>Fasciolidae</taxon>
        <taxon>Fasciola</taxon>
    </lineage>
</organism>
<dbReference type="EMBL" id="JXXN02000795">
    <property type="protein sequence ID" value="THD26280.1"/>
    <property type="molecule type" value="Genomic_DNA"/>
</dbReference>
<accession>A0A4E0S2Q6</accession>
<keyword evidence="1" id="KW-0812">Transmembrane</keyword>
<proteinExistence type="predicted"/>